<dbReference type="eggNOG" id="ENOG5034CEI">
    <property type="taxonomic scope" value="Bacteria"/>
</dbReference>
<protein>
    <submittedName>
        <fullName evidence="2">Uncharacterized protein</fullName>
    </submittedName>
</protein>
<evidence type="ECO:0000256" key="1">
    <source>
        <dbReference type="SAM" id="SignalP"/>
    </source>
</evidence>
<feature type="signal peptide" evidence="1">
    <location>
        <begin position="1"/>
        <end position="23"/>
    </location>
</feature>
<dbReference type="AlphaFoldDB" id="C8WYT3"/>
<keyword evidence="3" id="KW-1185">Reference proteome</keyword>
<feature type="chain" id="PRO_5002992664" evidence="1">
    <location>
        <begin position="24"/>
        <end position="138"/>
    </location>
</feature>
<sequence>MGLILCLVLVLAAGGSSSFRAQASDEPIRLQRIAYDRNATAQTEQLGFVFSRHIIPTLHKLAGDKPRLFFDIAPVTSYTGPEEKKLQGPWLRSVRVFLHEPENRLRVVLDVNPETSCSVEQTFVEDKNLFLLTISGVQ</sequence>
<accession>C8WYT3</accession>
<dbReference type="Gene3D" id="2.60.40.3500">
    <property type="match status" value="1"/>
</dbReference>
<gene>
    <name evidence="2" type="ordered locus">Dret_0552</name>
</gene>
<name>C8WYT3_DESRD</name>
<evidence type="ECO:0000313" key="3">
    <source>
        <dbReference type="Proteomes" id="UP000001052"/>
    </source>
</evidence>
<dbReference type="KEGG" id="drt:Dret_0552"/>
<keyword evidence="1" id="KW-0732">Signal</keyword>
<reference evidence="3" key="1">
    <citation type="submission" date="2009-09" db="EMBL/GenBank/DDBJ databases">
        <title>The complete chromosome of Desulfohalobium retbaense DSM 5692.</title>
        <authorList>
            <consortium name="US DOE Joint Genome Institute (JGI-PGF)"/>
            <person name="Lucas S."/>
            <person name="Copeland A."/>
            <person name="Lapidus A."/>
            <person name="Glavina del Rio T."/>
            <person name="Dalin E."/>
            <person name="Tice H."/>
            <person name="Bruce D."/>
            <person name="Goodwin L."/>
            <person name="Pitluck S."/>
            <person name="Kyrpides N."/>
            <person name="Mavromatis K."/>
            <person name="Ivanova N."/>
            <person name="Mikhailova N."/>
            <person name="Munk A.C."/>
            <person name="Brettin T."/>
            <person name="Detter J.C."/>
            <person name="Han C."/>
            <person name="Tapia R."/>
            <person name="Larimer F."/>
            <person name="Land M."/>
            <person name="Hauser L."/>
            <person name="Markowitz V."/>
            <person name="Cheng J.-F."/>
            <person name="Hugenholtz P."/>
            <person name="Woyke T."/>
            <person name="Wu D."/>
            <person name="Spring S."/>
            <person name="Klenk H.-P."/>
            <person name="Eisen J.A."/>
        </authorList>
    </citation>
    <scope>NUCLEOTIDE SEQUENCE [LARGE SCALE GENOMIC DNA]</scope>
    <source>
        <strain evidence="3">DSM 5692</strain>
    </source>
</reference>
<organism evidence="2 3">
    <name type="scientific">Desulfohalobium retbaense (strain ATCC 49708 / DSM 5692 / JCM 16813 / HR100)</name>
    <dbReference type="NCBI Taxonomy" id="485915"/>
    <lineage>
        <taxon>Bacteria</taxon>
        <taxon>Pseudomonadati</taxon>
        <taxon>Thermodesulfobacteriota</taxon>
        <taxon>Desulfovibrionia</taxon>
        <taxon>Desulfovibrionales</taxon>
        <taxon>Desulfohalobiaceae</taxon>
        <taxon>Desulfohalobium</taxon>
    </lineage>
</organism>
<dbReference type="HOGENOM" id="CLU_1851947_0_0_7"/>
<reference evidence="2 3" key="2">
    <citation type="journal article" date="2010" name="Stand. Genomic Sci.">
        <title>Complete genome sequence of Desulfohalobium retbaense type strain (HR(100)).</title>
        <authorList>
            <person name="Spring S."/>
            <person name="Nolan M."/>
            <person name="Lapidus A."/>
            <person name="Glavina Del Rio T."/>
            <person name="Copeland A."/>
            <person name="Tice H."/>
            <person name="Cheng J.F."/>
            <person name="Lucas S."/>
            <person name="Land M."/>
            <person name="Chen F."/>
            <person name="Bruce D."/>
            <person name="Goodwin L."/>
            <person name="Pitluck S."/>
            <person name="Ivanova N."/>
            <person name="Mavromatis K."/>
            <person name="Mikhailova N."/>
            <person name="Pati A."/>
            <person name="Chen A."/>
            <person name="Palaniappan K."/>
            <person name="Hauser L."/>
            <person name="Chang Y.J."/>
            <person name="Jeffries C.D."/>
            <person name="Munk C."/>
            <person name="Kiss H."/>
            <person name="Chain P."/>
            <person name="Han C."/>
            <person name="Brettin T."/>
            <person name="Detter J.C."/>
            <person name="Schuler E."/>
            <person name="Goker M."/>
            <person name="Rohde M."/>
            <person name="Bristow J."/>
            <person name="Eisen J.A."/>
            <person name="Markowitz V."/>
            <person name="Hugenholtz P."/>
            <person name="Kyrpides N.C."/>
            <person name="Klenk H.P."/>
        </authorList>
    </citation>
    <scope>NUCLEOTIDE SEQUENCE [LARGE SCALE GENOMIC DNA]</scope>
    <source>
        <strain evidence="2 3">DSM 5692</strain>
    </source>
</reference>
<dbReference type="Proteomes" id="UP000001052">
    <property type="component" value="Chromosome"/>
</dbReference>
<evidence type="ECO:0000313" key="2">
    <source>
        <dbReference type="EMBL" id="ACV67849.1"/>
    </source>
</evidence>
<proteinExistence type="predicted"/>
<dbReference type="EMBL" id="CP001734">
    <property type="protein sequence ID" value="ACV67849.1"/>
    <property type="molecule type" value="Genomic_DNA"/>
</dbReference>